<evidence type="ECO:0008006" key="6">
    <source>
        <dbReference type="Google" id="ProtNLM"/>
    </source>
</evidence>
<gene>
    <name evidence="4" type="ORF">CMQ_4622</name>
</gene>
<feature type="compositionally biased region" description="Basic residues" evidence="2">
    <location>
        <begin position="1209"/>
        <end position="1225"/>
    </location>
</feature>
<feature type="compositionally biased region" description="Low complexity" evidence="2">
    <location>
        <begin position="502"/>
        <end position="514"/>
    </location>
</feature>
<protein>
    <recommendedName>
        <fullName evidence="6">Tuberous sclerosis 1 protein</fullName>
    </recommendedName>
</protein>
<dbReference type="RefSeq" id="XP_014168253.1">
    <property type="nucleotide sequence ID" value="XM_014312778.1"/>
</dbReference>
<evidence type="ECO:0000256" key="3">
    <source>
        <dbReference type="SAM" id="Phobius"/>
    </source>
</evidence>
<keyword evidence="3" id="KW-1133">Transmembrane helix</keyword>
<organism evidence="5">
    <name type="scientific">Grosmannia clavigera (strain kw1407 / UAMH 11150)</name>
    <name type="common">Blue stain fungus</name>
    <name type="synonym">Graphiocladiella clavigera</name>
    <dbReference type="NCBI Taxonomy" id="655863"/>
    <lineage>
        <taxon>Eukaryota</taxon>
        <taxon>Fungi</taxon>
        <taxon>Dikarya</taxon>
        <taxon>Ascomycota</taxon>
        <taxon>Pezizomycotina</taxon>
        <taxon>Sordariomycetes</taxon>
        <taxon>Sordariomycetidae</taxon>
        <taxon>Ophiostomatales</taxon>
        <taxon>Ophiostomataceae</taxon>
        <taxon>Leptographium</taxon>
    </lineage>
</organism>
<keyword evidence="3" id="KW-0472">Membrane</keyword>
<evidence type="ECO:0000313" key="5">
    <source>
        <dbReference type="Proteomes" id="UP000007796"/>
    </source>
</evidence>
<dbReference type="eggNOG" id="ENOG502R01W">
    <property type="taxonomic scope" value="Eukaryota"/>
</dbReference>
<feature type="compositionally biased region" description="Basic residues" evidence="2">
    <location>
        <begin position="1331"/>
        <end position="1342"/>
    </location>
</feature>
<feature type="transmembrane region" description="Helical" evidence="3">
    <location>
        <begin position="1142"/>
        <end position="1165"/>
    </location>
</feature>
<evidence type="ECO:0000313" key="4">
    <source>
        <dbReference type="EMBL" id="EFW98770.1"/>
    </source>
</evidence>
<dbReference type="PANTHER" id="PTHR15154:SF2">
    <property type="entry name" value="HAMARTIN"/>
    <property type="match status" value="1"/>
</dbReference>
<keyword evidence="5" id="KW-1185">Reference proteome</keyword>
<dbReference type="GO" id="GO:0033596">
    <property type="term" value="C:TSC1-TSC2 complex"/>
    <property type="evidence" value="ECO:0007669"/>
    <property type="project" value="TreeGrafter"/>
</dbReference>
<keyword evidence="1" id="KW-0175">Coiled coil</keyword>
<evidence type="ECO:0000256" key="2">
    <source>
        <dbReference type="SAM" id="MobiDB-lite"/>
    </source>
</evidence>
<feature type="region of interest" description="Disordered" evidence="2">
    <location>
        <begin position="487"/>
        <end position="532"/>
    </location>
</feature>
<dbReference type="InParanoid" id="F0XUS9"/>
<feature type="compositionally biased region" description="Basic and acidic residues" evidence="2">
    <location>
        <begin position="1008"/>
        <end position="1024"/>
    </location>
</feature>
<dbReference type="OrthoDB" id="6022054at2759"/>
<feature type="region of interest" description="Disordered" evidence="2">
    <location>
        <begin position="569"/>
        <end position="617"/>
    </location>
</feature>
<dbReference type="InterPro" id="IPR007483">
    <property type="entry name" value="Hamartin"/>
</dbReference>
<dbReference type="HOGENOM" id="CLU_004261_1_0_1"/>
<dbReference type="EMBL" id="GL630006">
    <property type="protein sequence ID" value="EFW98770.1"/>
    <property type="molecule type" value="Genomic_DNA"/>
</dbReference>
<feature type="coiled-coil region" evidence="1">
    <location>
        <begin position="670"/>
        <end position="729"/>
    </location>
</feature>
<sequence>MASSGATRDLTRAINTFILSPKLPLPDDLTDIIEAYLDKHSDYDQSTSDRLEEELLSTFTKSVQSQQALYYASFLAILRRLRPSLRSPAHILLWWEKVIDPILDQLNQERGLMVRALNDINKFLVPDGEDEEGEEGDDKDGTNGSPSPIVKCLVQKWMDVCNDIQQGGDWKVVWVREKPIQDVITVFGRRRPMDFFYALNDLLVQKEYRSRSITLLSSFAQSQPPNLYLVIRSPLFDNLLRCLQYDTSTTVVSLALTSLTMLLPNMPGSIVPALPTLFNIYARILFWDREPQVLDEAQSDANRAEPHQPKTAWEKCTYAFDSDDVSIPYFQLLGYYNILYGLYPLNFMDYIRKPQRYLRHANVTGADDVEVQPSEIRDRSEQFRQCHLLHPNFYSLTIESEKTDFGRWRRSATADVVAECVGLHVYDQSGTDVSTHLHPGVAVATTSASSPFQSLEAGGIKQEEALLRDLTVLESSGLAQDRRLSTPFSAILPPPTSSQTGSVIRRSSQSSIVSDGHAPDAGGDSPTLSPLLSQSLSRTDLQGMVDSNKVVQSRLDQSLTNDSVLSLSLSNRDSAPEGLSSGLKPAVRPGPERSPSPHRVPTIPTGNGNENEESDLTAKQMQRQIIMLKTDLGFERYMVQQHLAHIGALRRSNMKQVVTEAETQNLILINRTLKNRMEEAKKAEAQVKKEAEMSRNRSKNWEESLANRLKKLREEQKKWKEEETTLRTSLKNSQADCARLLVLVCEKEVRELKLEQDLQMLEAGKAEKERLNERVRHLAAVEQEGQRLKEKLAEVEAEATAANSTLEVLNMKMEAREAEFRRAHDYFQKQIATVNSKLAEAQKSGQTAYNASLAETRAQVESALAASRAKNLELQKSQARLTRKCKILESKVFEQASLFEDQGLRGDNMPPTQSDQDTESVVMYGEQAMSGGSSIAGVSIDSGGSIAGPLRYGPRLASDAGSSESGPYRNPSVSGSSTGGAGPLGETGATANAQAERYYGRGGVQNSVRKERKDKKKDDKDRRSGGPNIRGIRGFVEADIRAQPARREGTVPPRRPGFRLSMAPVVVMPFLQEVAMGVEAGRDDDGGPEAQPRRLSGTRFRPRWPVTTMTTTTTTTTAASGAETSTIAATYVVSSAGLSAGAIAGITLGSVAGFLLLVGLLYVLYRCSDRYDAASVREEVVIRESSTGRRRRTAVSVDDDDRQSAVGAAHRRHHGRRHHHRRRSHRGPDLVEHEIRIAAPAPRARRLRRVVDEQTLRRPPPPLAEDEIVVEEEVVREIVDERRSSRRQTEVAATSSSRSSSIHRRRRSRSRHDDAEDEVVVIEEHSPAPSGRHRRHSSSRRR</sequence>
<dbReference type="GO" id="GO:0032007">
    <property type="term" value="P:negative regulation of TOR signaling"/>
    <property type="evidence" value="ECO:0007669"/>
    <property type="project" value="TreeGrafter"/>
</dbReference>
<feature type="region of interest" description="Disordered" evidence="2">
    <location>
        <begin position="1281"/>
        <end position="1342"/>
    </location>
</feature>
<accession>F0XUS9</accession>
<feature type="region of interest" description="Disordered" evidence="2">
    <location>
        <begin position="126"/>
        <end position="146"/>
    </location>
</feature>
<keyword evidence="3" id="KW-0812">Transmembrane</keyword>
<feature type="compositionally biased region" description="Acidic residues" evidence="2">
    <location>
        <begin position="127"/>
        <end position="138"/>
    </location>
</feature>
<dbReference type="STRING" id="655863.F0XUS9"/>
<feature type="region of interest" description="Disordered" evidence="2">
    <location>
        <begin position="955"/>
        <end position="1056"/>
    </location>
</feature>
<dbReference type="InterPro" id="IPR016024">
    <property type="entry name" value="ARM-type_fold"/>
</dbReference>
<proteinExistence type="predicted"/>
<feature type="compositionally biased region" description="Basic and acidic residues" evidence="2">
    <location>
        <begin position="1036"/>
        <end position="1049"/>
    </location>
</feature>
<dbReference type="GeneID" id="25977854"/>
<feature type="compositionally biased region" description="Basic residues" evidence="2">
    <location>
        <begin position="1301"/>
        <end position="1310"/>
    </location>
</feature>
<dbReference type="Proteomes" id="UP000007796">
    <property type="component" value="Unassembled WGS sequence"/>
</dbReference>
<dbReference type="Pfam" id="PF04388">
    <property type="entry name" value="Hamartin"/>
    <property type="match status" value="1"/>
</dbReference>
<dbReference type="GO" id="GO:0051726">
    <property type="term" value="P:regulation of cell cycle"/>
    <property type="evidence" value="ECO:0007669"/>
    <property type="project" value="TreeGrafter"/>
</dbReference>
<feature type="compositionally biased region" description="Polar residues" evidence="2">
    <location>
        <begin position="960"/>
        <end position="976"/>
    </location>
</feature>
<evidence type="ECO:0000256" key="1">
    <source>
        <dbReference type="SAM" id="Coils"/>
    </source>
</evidence>
<reference evidence="4 5" key="1">
    <citation type="journal article" date="2011" name="Proc. Natl. Acad. Sci. U.S.A.">
        <title>Genome and transcriptome analyses of the mountain pine beetle-fungal symbiont Grosmannia clavigera, a lodgepole pine pathogen.</title>
        <authorList>
            <person name="DiGuistini S."/>
            <person name="Wang Y."/>
            <person name="Liao N.Y."/>
            <person name="Taylor G."/>
            <person name="Tanguay P."/>
            <person name="Feau N."/>
            <person name="Henrissat B."/>
            <person name="Chan S.K."/>
            <person name="Hesse-Orce U."/>
            <person name="Alamouti S.M."/>
            <person name="Tsui C.K.M."/>
            <person name="Docking R.T."/>
            <person name="Levasseur A."/>
            <person name="Haridas S."/>
            <person name="Robertson G."/>
            <person name="Birol I."/>
            <person name="Holt R.A."/>
            <person name="Marra M.A."/>
            <person name="Hamelin R.C."/>
            <person name="Hirst M."/>
            <person name="Jones S.J.M."/>
            <person name="Bohlmann J."/>
            <person name="Breuil C."/>
        </authorList>
    </citation>
    <scope>NUCLEOTIDE SEQUENCE [LARGE SCALE GENOMIC DNA]</scope>
    <source>
        <strain evidence="5">kw1407 / UAMH 11150</strain>
    </source>
</reference>
<feature type="region of interest" description="Disordered" evidence="2">
    <location>
        <begin position="1185"/>
        <end position="1231"/>
    </location>
</feature>
<dbReference type="SUPFAM" id="SSF48371">
    <property type="entry name" value="ARM repeat"/>
    <property type="match status" value="1"/>
</dbReference>
<name>F0XUS9_GROCL</name>
<dbReference type="PANTHER" id="PTHR15154">
    <property type="entry name" value="HAMARTIN"/>
    <property type="match status" value="1"/>
</dbReference>
<feature type="coiled-coil region" evidence="1">
    <location>
        <begin position="754"/>
        <end position="812"/>
    </location>
</feature>